<keyword evidence="1" id="KW-0812">Transmembrane</keyword>
<protein>
    <recommendedName>
        <fullName evidence="4">Tetratricopeptide repeat protein</fullName>
    </recommendedName>
</protein>
<dbReference type="STRING" id="889378.Spiaf_2540"/>
<dbReference type="SUPFAM" id="SSF48452">
    <property type="entry name" value="TPR-like"/>
    <property type="match status" value="1"/>
</dbReference>
<organism evidence="2 3">
    <name type="scientific">Spirochaeta africana (strain ATCC 700263 / DSM 8902 / Z-7692)</name>
    <dbReference type="NCBI Taxonomy" id="889378"/>
    <lineage>
        <taxon>Bacteria</taxon>
        <taxon>Pseudomonadati</taxon>
        <taxon>Spirochaetota</taxon>
        <taxon>Spirochaetia</taxon>
        <taxon>Spirochaetales</taxon>
        <taxon>Spirochaetaceae</taxon>
        <taxon>Spirochaeta</taxon>
    </lineage>
</organism>
<dbReference type="Proteomes" id="UP000007383">
    <property type="component" value="Chromosome"/>
</dbReference>
<name>H9UM27_SPIAZ</name>
<evidence type="ECO:0000313" key="2">
    <source>
        <dbReference type="EMBL" id="AFG38570.1"/>
    </source>
</evidence>
<gene>
    <name evidence="2" type="ordered locus">Spiaf_2540</name>
</gene>
<evidence type="ECO:0000256" key="1">
    <source>
        <dbReference type="SAM" id="Phobius"/>
    </source>
</evidence>
<dbReference type="Gene3D" id="1.25.40.10">
    <property type="entry name" value="Tetratricopeptide repeat domain"/>
    <property type="match status" value="1"/>
</dbReference>
<dbReference type="HOGENOM" id="CLU_120991_1_0_12"/>
<keyword evidence="1" id="KW-0472">Membrane</keyword>
<dbReference type="KEGG" id="sfc:Spiaf_2540"/>
<dbReference type="PATRIC" id="fig|889378.3.peg.2516"/>
<dbReference type="AlphaFoldDB" id="H9UM27"/>
<accession>H9UM27</accession>
<dbReference type="EMBL" id="CP003282">
    <property type="protein sequence ID" value="AFG38570.1"/>
    <property type="molecule type" value="Genomic_DNA"/>
</dbReference>
<evidence type="ECO:0000313" key="3">
    <source>
        <dbReference type="Proteomes" id="UP000007383"/>
    </source>
</evidence>
<reference evidence="3" key="1">
    <citation type="journal article" date="2013" name="Stand. Genomic Sci.">
        <title>Complete genome sequence of the halophilic bacterium Spirochaeta africana type strain (Z-7692(T)) from the alkaline Lake Magadi in the East African Rift.</title>
        <authorList>
            <person name="Liolos K."/>
            <person name="Abt B."/>
            <person name="Scheuner C."/>
            <person name="Teshima H."/>
            <person name="Held B."/>
            <person name="Lapidus A."/>
            <person name="Nolan M."/>
            <person name="Lucas S."/>
            <person name="Deshpande S."/>
            <person name="Cheng J.F."/>
            <person name="Tapia R."/>
            <person name="Goodwin L.A."/>
            <person name="Pitluck S."/>
            <person name="Pagani I."/>
            <person name="Ivanova N."/>
            <person name="Mavromatis K."/>
            <person name="Mikhailova N."/>
            <person name="Huntemann M."/>
            <person name="Pati A."/>
            <person name="Chen A."/>
            <person name="Palaniappan K."/>
            <person name="Land M."/>
            <person name="Rohde M."/>
            <person name="Tindall B.J."/>
            <person name="Detter J.C."/>
            <person name="Goker M."/>
            <person name="Bristow J."/>
            <person name="Eisen J.A."/>
            <person name="Markowitz V."/>
            <person name="Hugenholtz P."/>
            <person name="Woyke T."/>
            <person name="Klenk H.P."/>
            <person name="Kyrpides N.C."/>
        </authorList>
    </citation>
    <scope>NUCLEOTIDE SEQUENCE</scope>
    <source>
        <strain evidence="3">ATCC 700263 / DSM 8902 / Z-7692</strain>
    </source>
</reference>
<sequence length="148" mass="16787">MAMVLRKTLLNNLGACATIIGMKTTITVLSAVLLTILAIGCQTVPSDIPEDLTPMEYFQRGQDEVDRRNFRGGLAYYETFLERYPDDIENGVVAEYWVAFIHHKMGERETAIAGFTELLAQEDELQGRVPEWPFILSRRVLEEMGEES</sequence>
<keyword evidence="1" id="KW-1133">Transmembrane helix</keyword>
<evidence type="ECO:0008006" key="4">
    <source>
        <dbReference type="Google" id="ProtNLM"/>
    </source>
</evidence>
<keyword evidence="3" id="KW-1185">Reference proteome</keyword>
<dbReference type="InterPro" id="IPR011990">
    <property type="entry name" value="TPR-like_helical_dom_sf"/>
</dbReference>
<feature type="transmembrane region" description="Helical" evidence="1">
    <location>
        <begin position="12"/>
        <end position="39"/>
    </location>
</feature>
<proteinExistence type="predicted"/>